<keyword evidence="3" id="KW-1185">Reference proteome</keyword>
<dbReference type="AlphaFoldDB" id="A0A6N7PQ15"/>
<dbReference type="PROSITE" id="PS51257">
    <property type="entry name" value="PROKAR_LIPOPROTEIN"/>
    <property type="match status" value="1"/>
</dbReference>
<protein>
    <submittedName>
        <fullName evidence="2">Uncharacterized protein</fullName>
    </submittedName>
</protein>
<sequence>MKRSRSFSHKTFGALALAGLGLPLALASGSGCQTQTVAQTVRALERSGRVSFLCLGAPGVGTTPALPFERCSNTRFESPDDFAVADGTTTHPHLYALVTQTTRGEVAVVDMSTKKDPVLDSHPRVPGANFLPIGAQPIDIASTSGSMAAFVGVAEHGREGIFALAAKDIRVCATCAPKTLSSWPACALPAAPGEMLVVYDPANDDGEVRARCEDTTYSKPREAEPDGEGGYLVDLTQEGFGRPKLVVTIPDLGALAVIDAQTLFDVEREADGTPKKDPETGELVYKHAPGSWNECPIDRWVPLEVDLPVQSPPAPPPTGAACVAPPVIVPAPAQAYDSRPAGLALSEKRLFVGDLEAPVVHVLDMETPCEPIERDPLLPTSLRKPDRVVTTSQVAASPTLAGSLDRFLYAVDDLDGSVMVFDIAEDATSRRPLTRPHPEWTPLQAPDRVEFGVPVQDLVIIERDNPQPIPATGVAPEGIRCNPDPDLKVCTSEAASCDPETLYRTSANYDRGAGPARMRGAFAYVVLGTGQIAIVDIDDYDAYCRAPTRYTYLYGCPPSGAPPELVQELAEEEALASSGEVSCNVVVPHTPRSTNYLRTSERTGQNQPGIAGFPLLYDNQGTLQSTFDPGGPVLRATVPAPPDPSEEVPPEHLTLAIGGTLRIIDQETGLTTNAGELEHTVAMNFEDPRAQSTSQAFTITYEGALPGLAGKAGRLDLTGGAAPMLSDAASRFCDRGVLGQRAWKEILQNEGLSEAEAEARAVALADYVQIGSNIPAEDDVHWQDPATQGVCTFQTCKLTFGVAEVPRNTRDIRIVEAYQDRLELGASRGGIPNPATPNPDDTMAVPPELYECCFPTLVGFNIRVGNQWSVVGDSSGFLHHVIPASASVGDTPLGACRNSCDPNRVRENGRVRAAPSGTVVKDGDVHAFINPFFRMAINDPAQGSDFDANPGSPDLNGPPRDTFFQFATQGNFRPLLLNLASNTSEIQPQAISFVPSTGELAITDGSLEGLILLSASRLDITRQYY</sequence>
<evidence type="ECO:0000256" key="1">
    <source>
        <dbReference type="SAM" id="SignalP"/>
    </source>
</evidence>
<accession>A0A6N7PQ15</accession>
<organism evidence="2 3">
    <name type="scientific">Polyangium spumosum</name>
    <dbReference type="NCBI Taxonomy" id="889282"/>
    <lineage>
        <taxon>Bacteria</taxon>
        <taxon>Pseudomonadati</taxon>
        <taxon>Myxococcota</taxon>
        <taxon>Polyangia</taxon>
        <taxon>Polyangiales</taxon>
        <taxon>Polyangiaceae</taxon>
        <taxon>Polyangium</taxon>
    </lineage>
</organism>
<proteinExistence type="predicted"/>
<dbReference type="Proteomes" id="UP000440224">
    <property type="component" value="Unassembled WGS sequence"/>
</dbReference>
<dbReference type="OrthoDB" id="5477611at2"/>
<dbReference type="RefSeq" id="WP_153817811.1">
    <property type="nucleotide sequence ID" value="NZ_WJIE01000001.1"/>
</dbReference>
<evidence type="ECO:0000313" key="3">
    <source>
        <dbReference type="Proteomes" id="UP000440224"/>
    </source>
</evidence>
<dbReference type="SUPFAM" id="SSF50969">
    <property type="entry name" value="YVTN repeat-like/Quinoprotein amine dehydrogenase"/>
    <property type="match status" value="1"/>
</dbReference>
<dbReference type="InterPro" id="IPR011044">
    <property type="entry name" value="Quino_amine_DH_bsu"/>
</dbReference>
<reference evidence="2 3" key="1">
    <citation type="submission" date="2019-10" db="EMBL/GenBank/DDBJ databases">
        <title>A soil myxobacterium in the family Polyangiaceae.</title>
        <authorList>
            <person name="Li Y."/>
            <person name="Wang J."/>
        </authorList>
    </citation>
    <scope>NUCLEOTIDE SEQUENCE [LARGE SCALE GENOMIC DNA]</scope>
    <source>
        <strain evidence="2 3">DSM 14734</strain>
    </source>
</reference>
<keyword evidence="1" id="KW-0732">Signal</keyword>
<feature type="signal peptide" evidence="1">
    <location>
        <begin position="1"/>
        <end position="27"/>
    </location>
</feature>
<dbReference type="EMBL" id="WJIE01000001">
    <property type="protein sequence ID" value="MRG90961.1"/>
    <property type="molecule type" value="Genomic_DNA"/>
</dbReference>
<evidence type="ECO:0000313" key="2">
    <source>
        <dbReference type="EMBL" id="MRG90961.1"/>
    </source>
</evidence>
<comment type="caution">
    <text evidence="2">The sequence shown here is derived from an EMBL/GenBank/DDBJ whole genome shotgun (WGS) entry which is preliminary data.</text>
</comment>
<name>A0A6N7PQ15_9BACT</name>
<feature type="chain" id="PRO_5026900366" evidence="1">
    <location>
        <begin position="28"/>
        <end position="1025"/>
    </location>
</feature>
<gene>
    <name evidence="2" type="ORF">GF068_03355</name>
</gene>